<dbReference type="Proteomes" id="UP000835052">
    <property type="component" value="Unassembled WGS sequence"/>
</dbReference>
<reference evidence="1" key="1">
    <citation type="submission" date="2020-10" db="EMBL/GenBank/DDBJ databases">
        <authorList>
            <person name="Kikuchi T."/>
        </authorList>
    </citation>
    <scope>NUCLEOTIDE SEQUENCE</scope>
    <source>
        <strain evidence="1">NKZ352</strain>
    </source>
</reference>
<name>A0A8S1HJI9_9PELO</name>
<evidence type="ECO:0000313" key="2">
    <source>
        <dbReference type="Proteomes" id="UP000835052"/>
    </source>
</evidence>
<organism evidence="1 2">
    <name type="scientific">Caenorhabditis auriculariae</name>
    <dbReference type="NCBI Taxonomy" id="2777116"/>
    <lineage>
        <taxon>Eukaryota</taxon>
        <taxon>Metazoa</taxon>
        <taxon>Ecdysozoa</taxon>
        <taxon>Nematoda</taxon>
        <taxon>Chromadorea</taxon>
        <taxon>Rhabditida</taxon>
        <taxon>Rhabditina</taxon>
        <taxon>Rhabditomorpha</taxon>
        <taxon>Rhabditoidea</taxon>
        <taxon>Rhabditidae</taxon>
        <taxon>Peloderinae</taxon>
        <taxon>Caenorhabditis</taxon>
    </lineage>
</organism>
<dbReference type="AlphaFoldDB" id="A0A8S1HJI9"/>
<comment type="caution">
    <text evidence="1">The sequence shown here is derived from an EMBL/GenBank/DDBJ whole genome shotgun (WGS) entry which is preliminary data.</text>
</comment>
<keyword evidence="2" id="KW-1185">Reference proteome</keyword>
<protein>
    <submittedName>
        <fullName evidence="1">Uncharacterized protein</fullName>
    </submittedName>
</protein>
<gene>
    <name evidence="1" type="ORF">CAUJ_LOCUS12078</name>
</gene>
<evidence type="ECO:0000313" key="1">
    <source>
        <dbReference type="EMBL" id="CAD6196163.1"/>
    </source>
</evidence>
<proteinExistence type="predicted"/>
<sequence>MPKDDLLSWTSSTENIRKPPELDQLFKEYPKTNGKYCESLDLHHGRINRTLAAARRPPAADDIIAGASVGRITRVRAENNVVARLLIDLPMDFREFYGFLRILEDWIQVFEVCHRKKGPDTIKHEIVPGLWRAQTPS</sequence>
<accession>A0A8S1HJI9</accession>
<dbReference type="EMBL" id="CAJGYM010000067">
    <property type="protein sequence ID" value="CAD6196163.1"/>
    <property type="molecule type" value="Genomic_DNA"/>
</dbReference>